<gene>
    <name evidence="1" type="ORF">HMN09_01010100</name>
</gene>
<dbReference type="Proteomes" id="UP000613580">
    <property type="component" value="Unassembled WGS sequence"/>
</dbReference>
<dbReference type="OrthoDB" id="2596179at2759"/>
<dbReference type="AlphaFoldDB" id="A0A8H6SFD6"/>
<organism evidence="1 2">
    <name type="scientific">Mycena chlorophos</name>
    <name type="common">Agaric fungus</name>
    <name type="synonym">Agaricus chlorophos</name>
    <dbReference type="NCBI Taxonomy" id="658473"/>
    <lineage>
        <taxon>Eukaryota</taxon>
        <taxon>Fungi</taxon>
        <taxon>Dikarya</taxon>
        <taxon>Basidiomycota</taxon>
        <taxon>Agaricomycotina</taxon>
        <taxon>Agaricomycetes</taxon>
        <taxon>Agaricomycetidae</taxon>
        <taxon>Agaricales</taxon>
        <taxon>Marasmiineae</taxon>
        <taxon>Mycenaceae</taxon>
        <taxon>Mycena</taxon>
    </lineage>
</organism>
<dbReference type="EMBL" id="JACAZE010000015">
    <property type="protein sequence ID" value="KAF7297893.1"/>
    <property type="molecule type" value="Genomic_DNA"/>
</dbReference>
<reference evidence="1" key="1">
    <citation type="submission" date="2020-05" db="EMBL/GenBank/DDBJ databases">
        <title>Mycena genomes resolve the evolution of fungal bioluminescence.</title>
        <authorList>
            <person name="Tsai I.J."/>
        </authorList>
    </citation>
    <scope>NUCLEOTIDE SEQUENCE</scope>
    <source>
        <strain evidence="1">110903Hualien_Pintung</strain>
    </source>
</reference>
<evidence type="ECO:0000313" key="1">
    <source>
        <dbReference type="EMBL" id="KAF7297893.1"/>
    </source>
</evidence>
<comment type="caution">
    <text evidence="1">The sequence shown here is derived from an EMBL/GenBank/DDBJ whole genome shotgun (WGS) entry which is preliminary data.</text>
</comment>
<evidence type="ECO:0000313" key="2">
    <source>
        <dbReference type="Proteomes" id="UP000613580"/>
    </source>
</evidence>
<proteinExistence type="predicted"/>
<protein>
    <submittedName>
        <fullName evidence="1">Uncharacterized protein</fullName>
    </submittedName>
</protein>
<name>A0A8H6SFD6_MYCCL</name>
<keyword evidence="2" id="KW-1185">Reference proteome</keyword>
<accession>A0A8H6SFD6</accession>
<sequence length="125" mass="14608">MPFSGHRRPVFHAMLLANASFFYYVKLKTTAAERSRIDARISVLESAVRQLRSGEPLSDDDLARLRRLATPRPLGAVEEQSHRYEPVPWKEIFWRNKEKNAMSMSDEYLDKIAAELENARHEQHR</sequence>